<dbReference type="PANTHER" id="PTHR43198:SF2">
    <property type="entry name" value="SI:CH1073-67J19.1-RELATED"/>
    <property type="match status" value="1"/>
</dbReference>
<dbReference type="UniPathway" id="UPA00060"/>
<keyword evidence="13" id="KW-1185">Reference proteome</keyword>
<reference evidence="12 13" key="1">
    <citation type="submission" date="2016-12" db="EMBL/GenBank/DDBJ databases">
        <title>Domibacillus sp. SAB 38T whole genome sequencing.</title>
        <authorList>
            <person name="Verma A."/>
            <person name="Ojha A.K."/>
            <person name="Krishnamurthi S."/>
        </authorList>
    </citation>
    <scope>NUCLEOTIDE SEQUENCE [LARGE SCALE GENOMIC DNA]</scope>
    <source>
        <strain evidence="12 13">SAB 38</strain>
    </source>
</reference>
<comment type="function">
    <text evidence="9">Catalyzes an amino-pyrimidine hydrolysis reaction at the C5' of the pyrimidine moiety of thiamine compounds, a reaction that is part of a thiamine salvage pathway. Thus, catalyzes the conversion of 4-amino-5-aminomethyl-2-methylpyrimidine to 4-amino-5-hydroxymethyl-2-methylpyrimidine (HMP).</text>
</comment>
<comment type="catalytic activity">
    <reaction evidence="1 9">
        <text>4-amino-5-aminomethyl-2-methylpyrimidine + H2O = 4-amino-5-hydroxymethyl-2-methylpyrimidine + NH4(+)</text>
        <dbReference type="Rhea" id="RHEA:31799"/>
        <dbReference type="ChEBI" id="CHEBI:15377"/>
        <dbReference type="ChEBI" id="CHEBI:16892"/>
        <dbReference type="ChEBI" id="CHEBI:28938"/>
        <dbReference type="ChEBI" id="CHEBI:63416"/>
        <dbReference type="EC" id="3.5.99.2"/>
    </reaction>
</comment>
<evidence type="ECO:0000256" key="4">
    <source>
        <dbReference type="ARBA" id="ARBA00011881"/>
    </source>
</evidence>
<evidence type="ECO:0000259" key="11">
    <source>
        <dbReference type="Pfam" id="PF03070"/>
    </source>
</evidence>
<dbReference type="Gene3D" id="1.20.910.10">
    <property type="entry name" value="Heme oxygenase-like"/>
    <property type="match status" value="1"/>
</dbReference>
<comment type="pathway">
    <text evidence="2 9">Cofactor biosynthesis; thiamine diphosphate biosynthesis.</text>
</comment>
<dbReference type="InterPro" id="IPR026285">
    <property type="entry name" value="TenA_E"/>
</dbReference>
<dbReference type="RefSeq" id="WP_076764119.1">
    <property type="nucleotide sequence ID" value="NZ_MSFI01000006.1"/>
</dbReference>
<evidence type="ECO:0000256" key="3">
    <source>
        <dbReference type="ARBA" id="ARBA00010264"/>
    </source>
</evidence>
<evidence type="ECO:0000313" key="13">
    <source>
        <dbReference type="Proteomes" id="UP000188613"/>
    </source>
</evidence>
<evidence type="ECO:0000256" key="10">
    <source>
        <dbReference type="PIRSR" id="PIRSR003170-1"/>
    </source>
</evidence>
<evidence type="ECO:0000256" key="8">
    <source>
        <dbReference type="ARBA" id="ARBA00048337"/>
    </source>
</evidence>
<dbReference type="PIRSF" id="PIRSF003170">
    <property type="entry name" value="Pet18p"/>
    <property type="match status" value="1"/>
</dbReference>
<evidence type="ECO:0000256" key="7">
    <source>
        <dbReference type="ARBA" id="ARBA00022977"/>
    </source>
</evidence>
<keyword evidence="9" id="KW-0378">Hydrolase</keyword>
<dbReference type="NCBIfam" id="TIGR04306">
    <property type="entry name" value="salvage_TenA"/>
    <property type="match status" value="1"/>
</dbReference>
<organism evidence="12 13">
    <name type="scientific">Domibacillus epiphyticus</name>
    <dbReference type="NCBI Taxonomy" id="1714355"/>
    <lineage>
        <taxon>Bacteria</taxon>
        <taxon>Bacillati</taxon>
        <taxon>Bacillota</taxon>
        <taxon>Bacilli</taxon>
        <taxon>Bacillales</taxon>
        <taxon>Bacillaceae</taxon>
        <taxon>Domibacillus</taxon>
    </lineage>
</organism>
<dbReference type="Pfam" id="PF03070">
    <property type="entry name" value="TENA_THI-4"/>
    <property type="match status" value="1"/>
</dbReference>
<accession>A0A1V2AAM9</accession>
<dbReference type="GO" id="GO:0009228">
    <property type="term" value="P:thiamine biosynthetic process"/>
    <property type="evidence" value="ECO:0007669"/>
    <property type="project" value="UniProtKB-KW"/>
</dbReference>
<feature type="domain" description="Thiaminase-2/PQQC" evidence="11">
    <location>
        <begin position="8"/>
        <end position="216"/>
    </location>
</feature>
<evidence type="ECO:0000256" key="2">
    <source>
        <dbReference type="ARBA" id="ARBA00004948"/>
    </source>
</evidence>
<dbReference type="GO" id="GO:0005829">
    <property type="term" value="C:cytosol"/>
    <property type="evidence" value="ECO:0007669"/>
    <property type="project" value="TreeGrafter"/>
</dbReference>
<keyword evidence="7 9" id="KW-0784">Thiamine biosynthesis</keyword>
<gene>
    <name evidence="12" type="ORF">BTO28_03630</name>
</gene>
<dbReference type="OrthoDB" id="34166at2"/>
<dbReference type="InterPro" id="IPR050967">
    <property type="entry name" value="Thiamine_Salvage_TenA"/>
</dbReference>
<dbReference type="InterPro" id="IPR027574">
    <property type="entry name" value="Thiaminase_II"/>
</dbReference>
<dbReference type="GO" id="GO:0009229">
    <property type="term" value="P:thiamine diphosphate biosynthetic process"/>
    <property type="evidence" value="ECO:0007669"/>
    <property type="project" value="UniProtKB-UniPathway"/>
</dbReference>
<comment type="similarity">
    <text evidence="3 9">Belongs to the TenA family.</text>
</comment>
<dbReference type="PANTHER" id="PTHR43198">
    <property type="entry name" value="BIFUNCTIONAL TH2 PROTEIN"/>
    <property type="match status" value="1"/>
</dbReference>
<dbReference type="CDD" id="cd19366">
    <property type="entry name" value="TenA_C_BhTenA-like"/>
    <property type="match status" value="1"/>
</dbReference>
<dbReference type="Proteomes" id="UP000188613">
    <property type="component" value="Unassembled WGS sequence"/>
</dbReference>
<feature type="active site" description="Proton donor" evidence="10">
    <location>
        <position position="207"/>
    </location>
</feature>
<sequence length="231" mass="26478">MKFSERLHEKLQPIWRKNHHHPFVRGMADGTLDPQKFRFYMIQDYLYLIGYAKVFALGAVKADDLETMGKFAALLDGTLNEEMALHRQYAARFGITEEELETAQPSPITLAYTHYMLHTAQNGTLAEVIAAVLPCAWSYWEIGKELYAIPGAADHELYGEWINMYASDEFSQMAQWCIDLLDQHTAGKAEAELTKLEGIFLNTTRFEYMFWDMAYNGEMWPGNEGISKGIV</sequence>
<proteinExistence type="inferred from homology"/>
<dbReference type="EC" id="3.5.99.2" evidence="5 9"/>
<comment type="subunit">
    <text evidence="4">Homotetramer.</text>
</comment>
<dbReference type="SUPFAM" id="SSF48613">
    <property type="entry name" value="Heme oxygenase-like"/>
    <property type="match status" value="1"/>
</dbReference>
<dbReference type="GO" id="GO:0050334">
    <property type="term" value="F:thiaminase activity"/>
    <property type="evidence" value="ECO:0007669"/>
    <property type="project" value="UniProtKB-UniRule"/>
</dbReference>
<evidence type="ECO:0000256" key="9">
    <source>
        <dbReference type="PIRNR" id="PIRNR003170"/>
    </source>
</evidence>
<evidence type="ECO:0000256" key="1">
    <source>
        <dbReference type="ARBA" id="ARBA00001881"/>
    </source>
</evidence>
<comment type="caution">
    <text evidence="12">The sequence shown here is derived from an EMBL/GenBank/DDBJ whole genome shotgun (WGS) entry which is preliminary data.</text>
</comment>
<evidence type="ECO:0000256" key="5">
    <source>
        <dbReference type="ARBA" id="ARBA00012684"/>
    </source>
</evidence>
<dbReference type="InterPro" id="IPR016084">
    <property type="entry name" value="Haem_Oase-like_multi-hlx"/>
</dbReference>
<protein>
    <recommendedName>
        <fullName evidence="6 9">Aminopyrimidine aminohydrolase</fullName>
        <ecNumber evidence="5 9">3.5.99.2</ecNumber>
    </recommendedName>
</protein>
<dbReference type="EMBL" id="MSFI01000006">
    <property type="protein sequence ID" value="OMP68053.1"/>
    <property type="molecule type" value="Genomic_DNA"/>
</dbReference>
<evidence type="ECO:0000256" key="6">
    <source>
        <dbReference type="ARBA" id="ARBA00013647"/>
    </source>
</evidence>
<evidence type="ECO:0000313" key="12">
    <source>
        <dbReference type="EMBL" id="OMP68053.1"/>
    </source>
</evidence>
<dbReference type="AlphaFoldDB" id="A0A1V2AAM9"/>
<dbReference type="STRING" id="1714355.BTO28_03630"/>
<name>A0A1V2AAM9_9BACI</name>
<dbReference type="InterPro" id="IPR004305">
    <property type="entry name" value="Thiaminase-2/PQQC"/>
</dbReference>
<comment type="catalytic activity">
    <reaction evidence="8 9">
        <text>thiamine + H2O = 5-(2-hydroxyethyl)-4-methylthiazole + 4-amino-5-hydroxymethyl-2-methylpyrimidine + H(+)</text>
        <dbReference type="Rhea" id="RHEA:17509"/>
        <dbReference type="ChEBI" id="CHEBI:15377"/>
        <dbReference type="ChEBI" id="CHEBI:15378"/>
        <dbReference type="ChEBI" id="CHEBI:16892"/>
        <dbReference type="ChEBI" id="CHEBI:17957"/>
        <dbReference type="ChEBI" id="CHEBI:18385"/>
        <dbReference type="EC" id="3.5.99.2"/>
    </reaction>
</comment>